<protein>
    <recommendedName>
        <fullName evidence="1">DUF1659 domain-containing protein</fullName>
    </recommendedName>
</protein>
<feature type="domain" description="DUF1659" evidence="1">
    <location>
        <begin position="2"/>
        <end position="72"/>
    </location>
</feature>
<dbReference type="Pfam" id="PF07872">
    <property type="entry name" value="DUF1659"/>
    <property type="match status" value="1"/>
</dbReference>
<dbReference type="Proteomes" id="UP000184447">
    <property type="component" value="Unassembled WGS sequence"/>
</dbReference>
<reference evidence="2 3" key="1">
    <citation type="submission" date="2016-11" db="EMBL/GenBank/DDBJ databases">
        <authorList>
            <person name="Jaros S."/>
            <person name="Januszkiewicz K."/>
            <person name="Wedrychowicz H."/>
        </authorList>
    </citation>
    <scope>NUCLEOTIDE SEQUENCE [LARGE SCALE GENOMIC DNA]</scope>
    <source>
        <strain evidence="2 3">DSM 8605</strain>
    </source>
</reference>
<dbReference type="STRING" id="1121316.SAMN02745207_00473"/>
<sequence>MAVMVTPIKSDLTIRVISGLDDEGKDVLQTKSFSKVKVDAVDQDVFDVANAIAAVLLSPVFDIKRVNAELLEEGI</sequence>
<dbReference type="EMBL" id="FQXM01000003">
    <property type="protein sequence ID" value="SHH24401.1"/>
    <property type="molecule type" value="Genomic_DNA"/>
</dbReference>
<gene>
    <name evidence="2" type="ORF">SAMN02745207_00473</name>
</gene>
<name>A0A1M5RDP0_9CLOT</name>
<evidence type="ECO:0000313" key="2">
    <source>
        <dbReference type="EMBL" id="SHH24401.1"/>
    </source>
</evidence>
<dbReference type="InterPro" id="IPR012454">
    <property type="entry name" value="DUF1659"/>
</dbReference>
<evidence type="ECO:0000259" key="1">
    <source>
        <dbReference type="Pfam" id="PF07872"/>
    </source>
</evidence>
<dbReference type="AlphaFoldDB" id="A0A1M5RDP0"/>
<accession>A0A1M5RDP0</accession>
<proteinExistence type="predicted"/>
<dbReference type="RefSeq" id="WP_073336621.1">
    <property type="nucleotide sequence ID" value="NZ_FQXM01000003.1"/>
</dbReference>
<organism evidence="2 3">
    <name type="scientific">Clostridium grantii DSM 8605</name>
    <dbReference type="NCBI Taxonomy" id="1121316"/>
    <lineage>
        <taxon>Bacteria</taxon>
        <taxon>Bacillati</taxon>
        <taxon>Bacillota</taxon>
        <taxon>Clostridia</taxon>
        <taxon>Eubacteriales</taxon>
        <taxon>Clostridiaceae</taxon>
        <taxon>Clostridium</taxon>
    </lineage>
</organism>
<evidence type="ECO:0000313" key="3">
    <source>
        <dbReference type="Proteomes" id="UP000184447"/>
    </source>
</evidence>
<keyword evidence="3" id="KW-1185">Reference proteome</keyword>